<dbReference type="GO" id="GO:0030001">
    <property type="term" value="P:metal ion transport"/>
    <property type="evidence" value="ECO:0007669"/>
    <property type="project" value="InterPro"/>
</dbReference>
<accession>I4CCW2</accession>
<dbReference type="PANTHER" id="PTHR42953:SF4">
    <property type="entry name" value="METAL ABC TRANSPORTER SUBSTRATE-BINDING PROTEIN"/>
    <property type="match status" value="1"/>
</dbReference>
<evidence type="ECO:0000313" key="2">
    <source>
        <dbReference type="Proteomes" id="UP000006055"/>
    </source>
</evidence>
<dbReference type="GO" id="GO:0046872">
    <property type="term" value="F:metal ion binding"/>
    <property type="evidence" value="ECO:0007669"/>
    <property type="project" value="InterPro"/>
</dbReference>
<reference evidence="2" key="1">
    <citation type="submission" date="2012-06" db="EMBL/GenBank/DDBJ databases">
        <title>Complete sequence of chromosome of Desulfomonile tiedjei DSM 6799.</title>
        <authorList>
            <person name="Lucas S."/>
            <person name="Copeland A."/>
            <person name="Lapidus A."/>
            <person name="Glavina del Rio T."/>
            <person name="Dalin E."/>
            <person name="Tice H."/>
            <person name="Bruce D."/>
            <person name="Goodwin L."/>
            <person name="Pitluck S."/>
            <person name="Peters L."/>
            <person name="Ovchinnikova G."/>
            <person name="Zeytun A."/>
            <person name="Lu M."/>
            <person name="Kyrpides N."/>
            <person name="Mavromatis K."/>
            <person name="Ivanova N."/>
            <person name="Brettin T."/>
            <person name="Detter J.C."/>
            <person name="Han C."/>
            <person name="Larimer F."/>
            <person name="Land M."/>
            <person name="Hauser L."/>
            <person name="Markowitz V."/>
            <person name="Cheng J.-F."/>
            <person name="Hugenholtz P."/>
            <person name="Woyke T."/>
            <person name="Wu D."/>
            <person name="Spring S."/>
            <person name="Schroeder M."/>
            <person name="Brambilla E."/>
            <person name="Klenk H.-P."/>
            <person name="Eisen J.A."/>
        </authorList>
    </citation>
    <scope>NUCLEOTIDE SEQUENCE [LARGE SCALE GENOMIC DNA]</scope>
    <source>
        <strain evidence="2">ATCC 49306 / DSM 6799 / DCB-1</strain>
    </source>
</reference>
<dbReference type="eggNOG" id="COG0803">
    <property type="taxonomic scope" value="Bacteria"/>
</dbReference>
<gene>
    <name evidence="1" type="ordered locus">Desti_4784</name>
</gene>
<dbReference type="Gene3D" id="3.40.50.1980">
    <property type="entry name" value="Nitrogenase molybdenum iron protein domain"/>
    <property type="match status" value="2"/>
</dbReference>
<name>I4CCW2_DESTA</name>
<dbReference type="AlphaFoldDB" id="I4CCW2"/>
<proteinExistence type="predicted"/>
<keyword evidence="2" id="KW-1185">Reference proteome</keyword>
<dbReference type="Pfam" id="PF01297">
    <property type="entry name" value="ZnuA"/>
    <property type="match status" value="1"/>
</dbReference>
<dbReference type="InterPro" id="IPR050492">
    <property type="entry name" value="Bact_metal-bind_prot9"/>
</dbReference>
<sequence length="340" mass="37837">MVLFTGGVFAAVLLGMPASSLTSFSPEDDLRTRAHVCTEKPTAPPENTRPIQVLTGLQATYSITCELCKGTEIRVVSVFPERVPMFAQTRYLGENTPVIKRIASQSAAAITIRSVWSKDPLFAALRAQNIRLVEIDACCPVEPERRSVALIDVSRKTSENTDAKSIPYVWLSLANATRMAEIISEDLIRIAPDESAKINENLARLKRALFSIRSTYNAKFAELQVLEAVTLCPDFIYLTGEFQIDVLDYEPKPEIYWSDVDCQELTRLLRDRKIGVVIHKWRPAKNILDAIHAAGAHLVVLNPMDSSMADDTEPANVSYVAVMEENMRLLHDAFVTNNGN</sequence>
<dbReference type="SUPFAM" id="SSF53807">
    <property type="entry name" value="Helical backbone' metal receptor"/>
    <property type="match status" value="1"/>
</dbReference>
<dbReference type="STRING" id="706587.Desti_4784"/>
<protein>
    <submittedName>
        <fullName evidence="1">ABC-type metal ion transport system, periplasmic component/surface adhesin</fullName>
    </submittedName>
</protein>
<dbReference type="HOGENOM" id="CLU_068614_0_0_7"/>
<dbReference type="Proteomes" id="UP000006055">
    <property type="component" value="Chromosome"/>
</dbReference>
<dbReference type="EMBL" id="CP003360">
    <property type="protein sequence ID" value="AFM27403.1"/>
    <property type="molecule type" value="Genomic_DNA"/>
</dbReference>
<dbReference type="PANTHER" id="PTHR42953">
    <property type="entry name" value="HIGH-AFFINITY ZINC UPTAKE SYSTEM PROTEIN ZNUA-RELATED"/>
    <property type="match status" value="1"/>
</dbReference>
<evidence type="ECO:0000313" key="1">
    <source>
        <dbReference type="EMBL" id="AFM27403.1"/>
    </source>
</evidence>
<dbReference type="KEGG" id="dti:Desti_4784"/>
<organism evidence="1 2">
    <name type="scientific">Desulfomonile tiedjei (strain ATCC 49306 / DSM 6799 / DCB-1)</name>
    <dbReference type="NCBI Taxonomy" id="706587"/>
    <lineage>
        <taxon>Bacteria</taxon>
        <taxon>Pseudomonadati</taxon>
        <taxon>Thermodesulfobacteriota</taxon>
        <taxon>Desulfomonilia</taxon>
        <taxon>Desulfomonilales</taxon>
        <taxon>Desulfomonilaceae</taxon>
        <taxon>Desulfomonile</taxon>
    </lineage>
</organism>
<dbReference type="InterPro" id="IPR006127">
    <property type="entry name" value="ZnuA-like"/>
</dbReference>